<feature type="coiled-coil region" evidence="5">
    <location>
        <begin position="936"/>
        <end position="971"/>
    </location>
</feature>
<evidence type="ECO:0000259" key="7">
    <source>
        <dbReference type="PROSITE" id="PS50102"/>
    </source>
</evidence>
<keyword evidence="4" id="KW-0479">Metal-binding</keyword>
<dbReference type="Pfam" id="PF14605">
    <property type="entry name" value="Nup35_RRM_2"/>
    <property type="match status" value="1"/>
</dbReference>
<dbReference type="Pfam" id="PF00642">
    <property type="entry name" value="zf-CCCH"/>
    <property type="match status" value="1"/>
</dbReference>
<dbReference type="InterPro" id="IPR035979">
    <property type="entry name" value="RBD_domain_sf"/>
</dbReference>
<comment type="function">
    <text evidence="2">May be involved in the turnover of nuclear polyadenylated (pA+) RNA.</text>
</comment>
<sequence length="1294" mass="143764">MIIQNVEALKEWLTKTLTPICDADPQTLAKYVLALVKKEKTESDLRDLCTRELDVFLQESTKDFVEELFKNLKSKGYLATVASTPGSNLPKSVSSVSSTTSVAVSLTKQGSQDPGAKNGTSDYNTPASETVSSTRQERSDRHRIESSSDLKERRFGKSRSRSRSRSPLSRNRSPVKDLRDRLDRLNNLILRNVPEEQGSSTVMATVTNILTETMMIPNVSSMLFDDVHRQGKPLANKARPIYFRLVRRTDRHTIWSNRYKLKGTSYVIHEDLPDSYVKARGQLRPVMTAAKLCGKKASFNGDKLKVDGHSYGVDDIPNLPSHLNPEKACTKRTNDVMVFFAKHSPLSNFHECSLTLDGAQYTGVEQRDDKRRRYSERRRDYDRPPQRRFGNRYDGSYRRLRRSPFRTRSRSRSRSRSRDKYVARVRSRTRSRSRSRSARPRTRSRSRSFSGSRSRSESPRGRRKPSSRSSTPPDYRLPEEHPPETKPVRPRCRDYDEKGFCLRGDLCPFDHGSDPVVVDDVNLSNVLGFPAGPPASGPMPSMATHQGTAPPGHTHPGAPPVGPTPLMGPRPLDSMATQPMATAPPGPRPPGPHNMGGQPISTRLGPVPCTAAGMLPPGGPPQICMKAGPQNENTPPPPGTVPVNMPPQPVVYRNNQAPGFNQDPPYNPEAPSIQGGQPGGFWASGGNGPIPGQPPGCGPSLPARRDLRSIPTVTEDTTAGTQRTVIASNRQRDGGPNFQNHNRQPFDPNRQGIRRNHDTTLEVKKIPREFNNIAKLNEHFGKFGTIVNLQVQYGGNPEAALITYASHAQANAAYRSSEPVFNNRFIKVFWHRPSAMPLDSGQGHGFGEAKTNIRDRLGGIPPAHKLQLNNMTKRMKIDADKETIVVSPTGSVTKTLVNPVAAGSKPPVHCRLGIKPDPVLSRAEIEKKKALRAEEIKEAMSKKLEIQKQKQALLEKQIANQKLLFQKLEKKNLSPEDKAALIQTIKAVANSIDKLKLELRDPVTGCLPGINQSTNAPAKTGPGAESVPTNAVQAEVNNLKDRQQTQKAILDTELDIISKESEGADTTELRRKVAELKRQAVAIGLIPSGRGRGRGVYRTRGRGRGLRLPMFRATRSVDRRPKQVLVSGYMQEEKEQLIEHMKTFGEVEVVESDDEVPNLLVTYKTRVEAENAVYRGAMFQGRRVSMVFHRATSTETNLISPGYTPDLGETASSSDTAQAEKANVSLQEPNNKEEQSQDNKDGTIVMDEGVDILEEVQEGDEVLDTDDKELKEFDEDELLGEEEEDEEETRFWRH</sequence>
<evidence type="ECO:0000256" key="4">
    <source>
        <dbReference type="PROSITE-ProRule" id="PRU00723"/>
    </source>
</evidence>
<dbReference type="InterPro" id="IPR012677">
    <property type="entry name" value="Nucleotide-bd_a/b_plait_sf"/>
</dbReference>
<keyword evidence="5" id="KW-0175">Coiled coil</keyword>
<feature type="compositionally biased region" description="Polar residues" evidence="6">
    <location>
        <begin position="711"/>
        <end position="729"/>
    </location>
</feature>
<feature type="compositionally biased region" description="Gly residues" evidence="6">
    <location>
        <begin position="676"/>
        <end position="689"/>
    </location>
</feature>
<protein>
    <recommendedName>
        <fullName evidence="11">RNA-binding protein 26</fullName>
    </recommendedName>
</protein>
<dbReference type="EMBL" id="JAODUP010000451">
    <property type="protein sequence ID" value="KAK2149461.1"/>
    <property type="molecule type" value="Genomic_DNA"/>
</dbReference>
<keyword evidence="4" id="KW-0862">Zinc</keyword>
<feature type="domain" description="C3H1-type" evidence="8">
    <location>
        <begin position="486"/>
        <end position="514"/>
    </location>
</feature>
<feature type="compositionally biased region" description="Basic and acidic residues" evidence="6">
    <location>
        <begin position="476"/>
        <end position="491"/>
    </location>
</feature>
<evidence type="ECO:0008006" key="11">
    <source>
        <dbReference type="Google" id="ProtNLM"/>
    </source>
</evidence>
<evidence type="ECO:0000313" key="10">
    <source>
        <dbReference type="Proteomes" id="UP001208570"/>
    </source>
</evidence>
<dbReference type="PROSITE" id="PS50103">
    <property type="entry name" value="ZF_C3H1"/>
    <property type="match status" value="1"/>
</dbReference>
<keyword evidence="1 3" id="KW-0694">RNA-binding</keyword>
<feature type="region of interest" description="Disordered" evidence="6">
    <location>
        <begin position="104"/>
        <end position="179"/>
    </location>
</feature>
<feature type="compositionally biased region" description="Basic and acidic residues" evidence="6">
    <location>
        <begin position="365"/>
        <end position="385"/>
    </location>
</feature>
<dbReference type="PROSITE" id="PS50102">
    <property type="entry name" value="RRM"/>
    <property type="match status" value="1"/>
</dbReference>
<dbReference type="PANTHER" id="PTHR14398:SF0">
    <property type="entry name" value="ZINC FINGER PROTEIN SWM"/>
    <property type="match status" value="1"/>
</dbReference>
<keyword evidence="10" id="KW-1185">Reference proteome</keyword>
<feature type="compositionally biased region" description="Basic and acidic residues" evidence="6">
    <location>
        <begin position="1230"/>
        <end position="1241"/>
    </location>
</feature>
<accession>A0AAD9JAF4</accession>
<evidence type="ECO:0000256" key="2">
    <source>
        <dbReference type="ARBA" id="ARBA00043866"/>
    </source>
</evidence>
<dbReference type="SMART" id="SM00356">
    <property type="entry name" value="ZnF_C3H1"/>
    <property type="match status" value="1"/>
</dbReference>
<dbReference type="SUPFAM" id="SSF54928">
    <property type="entry name" value="RNA-binding domain, RBD"/>
    <property type="match status" value="2"/>
</dbReference>
<dbReference type="InterPro" id="IPR000571">
    <property type="entry name" value="Znf_CCCH"/>
</dbReference>
<dbReference type="Gene3D" id="1.20.1390.10">
    <property type="entry name" value="PWI domain"/>
    <property type="match status" value="1"/>
</dbReference>
<feature type="zinc finger region" description="C3H1-type" evidence="4">
    <location>
        <begin position="486"/>
        <end position="514"/>
    </location>
</feature>
<dbReference type="GO" id="GO:0003723">
    <property type="term" value="F:RNA binding"/>
    <property type="evidence" value="ECO:0007669"/>
    <property type="project" value="UniProtKB-UniRule"/>
</dbReference>
<feature type="region of interest" description="Disordered" evidence="6">
    <location>
        <begin position="1008"/>
        <end position="1028"/>
    </location>
</feature>
<evidence type="ECO:0000256" key="3">
    <source>
        <dbReference type="PROSITE-ProRule" id="PRU00176"/>
    </source>
</evidence>
<dbReference type="GO" id="GO:0005634">
    <property type="term" value="C:nucleus"/>
    <property type="evidence" value="ECO:0007669"/>
    <property type="project" value="TreeGrafter"/>
</dbReference>
<dbReference type="Proteomes" id="UP001208570">
    <property type="component" value="Unassembled WGS sequence"/>
</dbReference>
<dbReference type="Gene3D" id="3.30.70.1820">
    <property type="entry name" value="L1 transposable element, RRM domain"/>
    <property type="match status" value="1"/>
</dbReference>
<gene>
    <name evidence="9" type="ORF">LSH36_451g02008</name>
</gene>
<name>A0AAD9JAF4_9ANNE</name>
<feature type="compositionally biased region" description="Acidic residues" evidence="6">
    <location>
        <begin position="1248"/>
        <end position="1288"/>
    </location>
</feature>
<feature type="region of interest" description="Disordered" evidence="6">
    <location>
        <begin position="364"/>
        <end position="491"/>
    </location>
</feature>
<evidence type="ECO:0000256" key="1">
    <source>
        <dbReference type="ARBA" id="ARBA00022884"/>
    </source>
</evidence>
<dbReference type="SMART" id="SM00360">
    <property type="entry name" value="RRM"/>
    <property type="match status" value="2"/>
</dbReference>
<dbReference type="FunFam" id="3.30.70.330:FF:000208">
    <property type="entry name" value="RNA-binding protein 27 isoform X2"/>
    <property type="match status" value="1"/>
</dbReference>
<feature type="region of interest" description="Disordered" evidence="6">
    <location>
        <begin position="534"/>
        <end position="601"/>
    </location>
</feature>
<feature type="domain" description="RRM" evidence="7">
    <location>
        <begin position="759"/>
        <end position="833"/>
    </location>
</feature>
<feature type="region of interest" description="Disordered" evidence="6">
    <location>
        <begin position="658"/>
        <end position="757"/>
    </location>
</feature>
<feature type="compositionally biased region" description="Basic residues" evidence="6">
    <location>
        <begin position="398"/>
        <end position="415"/>
    </location>
</feature>
<dbReference type="InterPro" id="IPR045137">
    <property type="entry name" value="RBM26/27"/>
</dbReference>
<feature type="compositionally biased region" description="Pro residues" evidence="6">
    <location>
        <begin position="582"/>
        <end position="592"/>
    </location>
</feature>
<feature type="compositionally biased region" description="Basic residues" evidence="6">
    <location>
        <begin position="423"/>
        <end position="446"/>
    </location>
</feature>
<dbReference type="InterPro" id="IPR002483">
    <property type="entry name" value="PWI_dom"/>
</dbReference>
<reference evidence="9" key="1">
    <citation type="journal article" date="2023" name="Mol. Biol. Evol.">
        <title>Third-Generation Sequencing Reveals the Adaptive Role of the Epigenome in Three Deep-Sea Polychaetes.</title>
        <authorList>
            <person name="Perez M."/>
            <person name="Aroh O."/>
            <person name="Sun Y."/>
            <person name="Lan Y."/>
            <person name="Juniper S.K."/>
            <person name="Young C.R."/>
            <person name="Angers B."/>
            <person name="Qian P.Y."/>
        </authorList>
    </citation>
    <scope>NUCLEOTIDE SEQUENCE</scope>
    <source>
        <strain evidence="9">P08H-3</strain>
    </source>
</reference>
<dbReference type="InterPro" id="IPR000504">
    <property type="entry name" value="RRM_dom"/>
</dbReference>
<organism evidence="9 10">
    <name type="scientific">Paralvinella palmiformis</name>
    <dbReference type="NCBI Taxonomy" id="53620"/>
    <lineage>
        <taxon>Eukaryota</taxon>
        <taxon>Metazoa</taxon>
        <taxon>Spiralia</taxon>
        <taxon>Lophotrochozoa</taxon>
        <taxon>Annelida</taxon>
        <taxon>Polychaeta</taxon>
        <taxon>Sedentaria</taxon>
        <taxon>Canalipalpata</taxon>
        <taxon>Terebellida</taxon>
        <taxon>Terebelliformia</taxon>
        <taxon>Alvinellidae</taxon>
        <taxon>Paralvinella</taxon>
    </lineage>
</organism>
<feature type="region of interest" description="Disordered" evidence="6">
    <location>
        <begin position="1196"/>
        <end position="1294"/>
    </location>
</feature>
<evidence type="ECO:0000256" key="5">
    <source>
        <dbReference type="SAM" id="Coils"/>
    </source>
</evidence>
<evidence type="ECO:0000313" key="9">
    <source>
        <dbReference type="EMBL" id="KAK2149461.1"/>
    </source>
</evidence>
<dbReference type="CDD" id="cd12257">
    <property type="entry name" value="RRM1_RBM26_like"/>
    <property type="match status" value="1"/>
</dbReference>
<feature type="compositionally biased region" description="Basic and acidic residues" evidence="6">
    <location>
        <begin position="135"/>
        <end position="155"/>
    </location>
</feature>
<dbReference type="Gene3D" id="3.30.70.330">
    <property type="match status" value="2"/>
</dbReference>
<proteinExistence type="predicted"/>
<dbReference type="Pfam" id="PF01480">
    <property type="entry name" value="PWI"/>
    <property type="match status" value="1"/>
</dbReference>
<evidence type="ECO:0000256" key="6">
    <source>
        <dbReference type="SAM" id="MobiDB-lite"/>
    </source>
</evidence>
<feature type="compositionally biased region" description="Polar residues" evidence="6">
    <location>
        <begin position="106"/>
        <end position="134"/>
    </location>
</feature>
<evidence type="ECO:0000259" key="8">
    <source>
        <dbReference type="PROSITE" id="PS50103"/>
    </source>
</evidence>
<feature type="compositionally biased region" description="Low complexity" evidence="6">
    <location>
        <begin position="538"/>
        <end position="556"/>
    </location>
</feature>
<feature type="compositionally biased region" description="Pro residues" evidence="6">
    <location>
        <begin position="557"/>
        <end position="568"/>
    </location>
</feature>
<comment type="caution">
    <text evidence="9">The sequence shown here is derived from an EMBL/GenBank/DDBJ whole genome shotgun (WGS) entry which is preliminary data.</text>
</comment>
<dbReference type="PANTHER" id="PTHR14398">
    <property type="entry name" value="RNA RECOGNITION RRM/RNP DOMAIN"/>
    <property type="match status" value="1"/>
</dbReference>
<dbReference type="GO" id="GO:0008270">
    <property type="term" value="F:zinc ion binding"/>
    <property type="evidence" value="ECO:0007669"/>
    <property type="project" value="UniProtKB-KW"/>
</dbReference>
<keyword evidence="4" id="KW-0863">Zinc-finger</keyword>